<dbReference type="GO" id="GO:0010972">
    <property type="term" value="P:negative regulation of G2/M transition of mitotic cell cycle"/>
    <property type="evidence" value="ECO:0007669"/>
    <property type="project" value="TreeGrafter"/>
</dbReference>
<name>A0A7R8UTW7_HERIL</name>
<dbReference type="AlphaFoldDB" id="A0A7R8UTW7"/>
<gene>
    <name evidence="2" type="ORF">HERILL_LOCUS9638</name>
</gene>
<sequence length="282" mass="32224">MEAKDARNRQKRQNIRQFKKRHQMKPEGAIQGIIQSDESDESDERAFSKKHLANNWSRYDEESEEERFGEDPNLLDFQALAQQPSGLASHFQFSSEKYWGEREEQDPEEHPARKECSKYFTMNVKLLNAGLQTIPFYKRMDYDKSMFSEFDIHRMDAEAEMAEDKYKTVLKEQLKNPSRAQSAQSSKKSKSRPGTGAPPATPAAAPKPSQSTDEKDEALDELLNMTNKVSELEVKDEPTEATAQDAKSTEAEAEKPPQDASNPGTVETKEDIQQWLDDILDE</sequence>
<dbReference type="FunCoup" id="A0A7R8UTW7">
    <property type="interactions" value="80"/>
</dbReference>
<reference evidence="2 3" key="1">
    <citation type="submission" date="2020-11" db="EMBL/GenBank/DDBJ databases">
        <authorList>
            <person name="Wallbank WR R."/>
            <person name="Pardo Diaz C."/>
            <person name="Kozak K."/>
            <person name="Martin S."/>
            <person name="Jiggins C."/>
            <person name="Moest M."/>
            <person name="Warren A I."/>
            <person name="Generalovic N T."/>
            <person name="Byers J.R.P. K."/>
            <person name="Montejo-Kovacevich G."/>
            <person name="Yen C E."/>
        </authorList>
    </citation>
    <scope>NUCLEOTIDE SEQUENCE [LARGE SCALE GENOMIC DNA]</scope>
</reference>
<organism evidence="2 3">
    <name type="scientific">Hermetia illucens</name>
    <name type="common">Black soldier fly</name>
    <dbReference type="NCBI Taxonomy" id="343691"/>
    <lineage>
        <taxon>Eukaryota</taxon>
        <taxon>Metazoa</taxon>
        <taxon>Ecdysozoa</taxon>
        <taxon>Arthropoda</taxon>
        <taxon>Hexapoda</taxon>
        <taxon>Insecta</taxon>
        <taxon>Pterygota</taxon>
        <taxon>Neoptera</taxon>
        <taxon>Endopterygota</taxon>
        <taxon>Diptera</taxon>
        <taxon>Brachycera</taxon>
        <taxon>Stratiomyomorpha</taxon>
        <taxon>Stratiomyidae</taxon>
        <taxon>Hermetiinae</taxon>
        <taxon>Hermetia</taxon>
    </lineage>
</organism>
<dbReference type="InParanoid" id="A0A7R8UTW7"/>
<evidence type="ECO:0000313" key="2">
    <source>
        <dbReference type="EMBL" id="CAD7086898.1"/>
    </source>
</evidence>
<dbReference type="Proteomes" id="UP000594454">
    <property type="component" value="Chromosome 4"/>
</dbReference>
<protein>
    <submittedName>
        <fullName evidence="2">Uncharacterized protein</fullName>
    </submittedName>
</protein>
<dbReference type="OrthoDB" id="6338233at2759"/>
<feature type="compositionally biased region" description="Low complexity" evidence="1">
    <location>
        <begin position="178"/>
        <end position="206"/>
    </location>
</feature>
<feature type="compositionally biased region" description="Basic and acidic residues" evidence="1">
    <location>
        <begin position="247"/>
        <end position="257"/>
    </location>
</feature>
<dbReference type="PANTHER" id="PTHR16524">
    <property type="entry name" value="CELL DEATH REGULATOR AVEN"/>
    <property type="match status" value="1"/>
</dbReference>
<dbReference type="EMBL" id="LR899012">
    <property type="protein sequence ID" value="CAD7086898.1"/>
    <property type="molecule type" value="Genomic_DNA"/>
</dbReference>
<keyword evidence="3" id="KW-1185">Reference proteome</keyword>
<dbReference type="InterPro" id="IPR026187">
    <property type="entry name" value="Aven"/>
</dbReference>
<evidence type="ECO:0000313" key="3">
    <source>
        <dbReference type="Proteomes" id="UP000594454"/>
    </source>
</evidence>
<proteinExistence type="predicted"/>
<feature type="region of interest" description="Disordered" evidence="1">
    <location>
        <begin position="1"/>
        <end position="69"/>
    </location>
</feature>
<feature type="compositionally biased region" description="Basic residues" evidence="1">
    <location>
        <begin position="9"/>
        <end position="23"/>
    </location>
</feature>
<dbReference type="PANTHER" id="PTHR16524:SF2">
    <property type="entry name" value="CELL DEATH REGULATOR AVEN"/>
    <property type="match status" value="1"/>
</dbReference>
<dbReference type="OMA" id="PIESNWN"/>
<feature type="region of interest" description="Disordered" evidence="1">
    <location>
        <begin position="168"/>
        <end position="282"/>
    </location>
</feature>
<evidence type="ECO:0000256" key="1">
    <source>
        <dbReference type="SAM" id="MobiDB-lite"/>
    </source>
</evidence>
<accession>A0A7R8UTW7</accession>